<dbReference type="AlphaFoldDB" id="A0A328CWG1"/>
<evidence type="ECO:0000313" key="1">
    <source>
        <dbReference type="EMBL" id="RAL36890.1"/>
    </source>
</evidence>
<sequence length="103" mass="11481">MLGLKIAARGCSSKKCSICFLAWVSRNNTQFELNRRLFSARSSLFSRIFGSVGTLKFNICSASTLFGAALCCLQLVCSSFLCSIKLHMDSRDKNFDTVQLFFT</sequence>
<keyword evidence="2" id="KW-1185">Reference proteome</keyword>
<comment type="caution">
    <text evidence="1">The sequence shown here is derived from an EMBL/GenBank/DDBJ whole genome shotgun (WGS) entry which is preliminary data.</text>
</comment>
<evidence type="ECO:0000313" key="2">
    <source>
        <dbReference type="Proteomes" id="UP000249390"/>
    </source>
</evidence>
<accession>A0A328CWG1</accession>
<dbReference type="EMBL" id="NQVE01000218">
    <property type="protein sequence ID" value="RAL36890.1"/>
    <property type="molecule type" value="Genomic_DNA"/>
</dbReference>
<dbReference type="Proteomes" id="UP000249390">
    <property type="component" value="Unassembled WGS sequence"/>
</dbReference>
<reference evidence="1 2" key="1">
    <citation type="submission" date="2018-06" db="EMBL/GenBank/DDBJ databases">
        <title>The Genome of Cuscuta australis (Dodder) Provides Insight into the Evolution of Plant Parasitism.</title>
        <authorList>
            <person name="Liu H."/>
        </authorList>
    </citation>
    <scope>NUCLEOTIDE SEQUENCE [LARGE SCALE GENOMIC DNA]</scope>
    <source>
        <strain evidence="2">cv. Yunnan</strain>
        <tissue evidence="1">Vines</tissue>
    </source>
</reference>
<name>A0A328CWG1_9ASTE</name>
<gene>
    <name evidence="1" type="ORF">DM860_016832</name>
</gene>
<organism evidence="1 2">
    <name type="scientific">Cuscuta australis</name>
    <dbReference type="NCBI Taxonomy" id="267555"/>
    <lineage>
        <taxon>Eukaryota</taxon>
        <taxon>Viridiplantae</taxon>
        <taxon>Streptophyta</taxon>
        <taxon>Embryophyta</taxon>
        <taxon>Tracheophyta</taxon>
        <taxon>Spermatophyta</taxon>
        <taxon>Magnoliopsida</taxon>
        <taxon>eudicotyledons</taxon>
        <taxon>Gunneridae</taxon>
        <taxon>Pentapetalae</taxon>
        <taxon>asterids</taxon>
        <taxon>lamiids</taxon>
        <taxon>Solanales</taxon>
        <taxon>Convolvulaceae</taxon>
        <taxon>Cuscuteae</taxon>
        <taxon>Cuscuta</taxon>
        <taxon>Cuscuta subgen. Grammica</taxon>
        <taxon>Cuscuta sect. Cleistogrammica</taxon>
    </lineage>
</organism>
<protein>
    <submittedName>
        <fullName evidence="1">Uncharacterized protein</fullName>
    </submittedName>
</protein>
<proteinExistence type="predicted"/>